<dbReference type="Proteomes" id="UP000696485">
    <property type="component" value="Unassembled WGS sequence"/>
</dbReference>
<evidence type="ECO:0000313" key="1">
    <source>
        <dbReference type="EMBL" id="KAF9326539.1"/>
    </source>
</evidence>
<keyword evidence="2" id="KW-1185">Reference proteome</keyword>
<protein>
    <submittedName>
        <fullName evidence="1">Uncharacterized protein</fullName>
    </submittedName>
</protein>
<dbReference type="EMBL" id="JAAAUY010000770">
    <property type="protein sequence ID" value="KAF9326539.1"/>
    <property type="molecule type" value="Genomic_DNA"/>
</dbReference>
<sequence length="117" mass="12732">MIKVHLPVLLRIPRRDHGRRARLHNRAVKQSLALWLNAHEMPDRDRAGGLARQGHACRSAAKVGDVLLHPLEGQDLVLQAPVADAAERGVLESVVEKEFLGGQEAEVVGAVVGDDDD</sequence>
<accession>A0A9P5SGA6</accession>
<gene>
    <name evidence="1" type="ORF">BG006_010060</name>
</gene>
<evidence type="ECO:0000313" key="2">
    <source>
        <dbReference type="Proteomes" id="UP000696485"/>
    </source>
</evidence>
<dbReference type="AlphaFoldDB" id="A0A9P5SGA6"/>
<reference evidence="1" key="1">
    <citation type="journal article" date="2020" name="Fungal Divers.">
        <title>Resolving the Mortierellaceae phylogeny through synthesis of multi-gene phylogenetics and phylogenomics.</title>
        <authorList>
            <person name="Vandepol N."/>
            <person name="Liber J."/>
            <person name="Desiro A."/>
            <person name="Na H."/>
            <person name="Kennedy M."/>
            <person name="Barry K."/>
            <person name="Grigoriev I.V."/>
            <person name="Miller A.N."/>
            <person name="O'Donnell K."/>
            <person name="Stajich J.E."/>
            <person name="Bonito G."/>
        </authorList>
    </citation>
    <scope>NUCLEOTIDE SEQUENCE</scope>
    <source>
        <strain evidence="1">NVP1</strain>
    </source>
</reference>
<organism evidence="1 2">
    <name type="scientific">Podila minutissima</name>
    <dbReference type="NCBI Taxonomy" id="64525"/>
    <lineage>
        <taxon>Eukaryota</taxon>
        <taxon>Fungi</taxon>
        <taxon>Fungi incertae sedis</taxon>
        <taxon>Mucoromycota</taxon>
        <taxon>Mortierellomycotina</taxon>
        <taxon>Mortierellomycetes</taxon>
        <taxon>Mortierellales</taxon>
        <taxon>Mortierellaceae</taxon>
        <taxon>Podila</taxon>
    </lineage>
</organism>
<proteinExistence type="predicted"/>
<comment type="caution">
    <text evidence="1">The sequence shown here is derived from an EMBL/GenBank/DDBJ whole genome shotgun (WGS) entry which is preliminary data.</text>
</comment>
<name>A0A9P5SGA6_9FUNG</name>